<protein>
    <submittedName>
        <fullName evidence="1">Uncharacterized protein</fullName>
    </submittedName>
</protein>
<sequence length="59" mass="6999">MTFLVSLPIIIKTTNHQKYFHAHRQDLMFYLLCFDLRQTVMFPFSSLKVLKDVMCSPTC</sequence>
<proteinExistence type="predicted"/>
<reference evidence="1" key="2">
    <citation type="journal article" date="2015" name="Data Brief">
        <title>Shoot transcriptome of the giant reed, Arundo donax.</title>
        <authorList>
            <person name="Barrero R.A."/>
            <person name="Guerrero F.D."/>
            <person name="Moolhuijzen P."/>
            <person name="Goolsby J.A."/>
            <person name="Tidwell J."/>
            <person name="Bellgard S.E."/>
            <person name="Bellgard M.I."/>
        </authorList>
    </citation>
    <scope>NUCLEOTIDE SEQUENCE</scope>
    <source>
        <tissue evidence="1">Shoot tissue taken approximately 20 cm above the soil surface</tissue>
    </source>
</reference>
<name>A0A0A9EPE1_ARUDO</name>
<dbReference type="EMBL" id="GBRH01199988">
    <property type="protein sequence ID" value="JAD97907.1"/>
    <property type="molecule type" value="Transcribed_RNA"/>
</dbReference>
<accession>A0A0A9EPE1</accession>
<reference evidence="1" key="1">
    <citation type="submission" date="2014-09" db="EMBL/GenBank/DDBJ databases">
        <authorList>
            <person name="Magalhaes I.L.F."/>
            <person name="Oliveira U."/>
            <person name="Santos F.R."/>
            <person name="Vidigal T.H.D.A."/>
            <person name="Brescovit A.D."/>
            <person name="Santos A.J."/>
        </authorList>
    </citation>
    <scope>NUCLEOTIDE SEQUENCE</scope>
    <source>
        <tissue evidence="1">Shoot tissue taken approximately 20 cm above the soil surface</tissue>
    </source>
</reference>
<organism evidence="1">
    <name type="scientific">Arundo donax</name>
    <name type="common">Giant reed</name>
    <name type="synonym">Donax arundinaceus</name>
    <dbReference type="NCBI Taxonomy" id="35708"/>
    <lineage>
        <taxon>Eukaryota</taxon>
        <taxon>Viridiplantae</taxon>
        <taxon>Streptophyta</taxon>
        <taxon>Embryophyta</taxon>
        <taxon>Tracheophyta</taxon>
        <taxon>Spermatophyta</taxon>
        <taxon>Magnoliopsida</taxon>
        <taxon>Liliopsida</taxon>
        <taxon>Poales</taxon>
        <taxon>Poaceae</taxon>
        <taxon>PACMAD clade</taxon>
        <taxon>Arundinoideae</taxon>
        <taxon>Arundineae</taxon>
        <taxon>Arundo</taxon>
    </lineage>
</organism>
<evidence type="ECO:0000313" key="1">
    <source>
        <dbReference type="EMBL" id="JAD97907.1"/>
    </source>
</evidence>
<dbReference type="AlphaFoldDB" id="A0A0A9EPE1"/>